<sequence>MGELITRKRGKTWEWSFESARIDGKRKRVTKGGYRTKSDAIEAGTQAKAEYDNAGIHFSPSEISVSDFYDLWLDEYCKVNLSTDTIIGYRKKINLHIKPALGKYRLKSLTPAIIQKLLNDKFNQGYSRNTLSVLKGLLTGALKYAVEPMHFIKYNPASGAKLPSHRAIPETPSRKKEKNIIPAEQWEAIINRFPEGHTCFIPLQLAYRCGLRLGEVFALMWSDIDFEAKTLNVNKQVQNLDGSWAFYAPKYNSARIIPLDSKMLDILKRAKANQERAREYYAEHYTILYEDNKRHINTEGNGSEIFMINRRENGTYIQPRVLQHCSRIIHHQLGFGNFDFHSLRHTHATILLENGANPKDVQARLGHKNIEETLQIYTHVTSKMQDQTISILENIP</sequence>
<comment type="function">
    <text evidence="1">Site-specific tyrosine recombinase, which acts by catalyzing the cutting and rejoining of the recombining DNA molecules.</text>
</comment>
<evidence type="ECO:0000259" key="8">
    <source>
        <dbReference type="PROSITE" id="PS51900"/>
    </source>
</evidence>
<comment type="similarity">
    <text evidence="2">Belongs to the 'phage' integrase family.</text>
</comment>
<dbReference type="Pfam" id="PF14657">
    <property type="entry name" value="Arm-DNA-bind_4"/>
    <property type="match status" value="1"/>
</dbReference>
<protein>
    <submittedName>
        <fullName evidence="9">Tyrosine-type recombinase/integrase</fullName>
    </submittedName>
</protein>
<dbReference type="InterPro" id="IPR028259">
    <property type="entry name" value="AP2-like_int_N"/>
</dbReference>
<dbReference type="InterPro" id="IPR011010">
    <property type="entry name" value="DNA_brk_join_enz"/>
</dbReference>
<dbReference type="AlphaFoldDB" id="A0AAU7PQD2"/>
<dbReference type="InterPro" id="IPR002104">
    <property type="entry name" value="Integrase_catalytic"/>
</dbReference>
<reference evidence="9" key="1">
    <citation type="submission" date="2024-06" db="EMBL/GenBank/DDBJ databases">
        <title>Lacrimispora cavernae sp. nov., a novel anaerobe isolated from bat guano pile inside a cave.</title>
        <authorList>
            <person name="Miller S.L."/>
            <person name="Lu N."/>
            <person name="King J."/>
            <person name="Sankaranarayanan K."/>
            <person name="Lawson P.A."/>
        </authorList>
    </citation>
    <scope>NUCLEOTIDE SEQUENCE</scope>
    <source>
        <strain evidence="9">BS-2</strain>
    </source>
</reference>
<dbReference type="PROSITE" id="PS51900">
    <property type="entry name" value="CB"/>
    <property type="match status" value="1"/>
</dbReference>
<dbReference type="InterPro" id="IPR044068">
    <property type="entry name" value="CB"/>
</dbReference>
<keyword evidence="5" id="KW-0233">DNA recombination</keyword>
<proteinExistence type="inferred from homology"/>
<evidence type="ECO:0000256" key="1">
    <source>
        <dbReference type="ARBA" id="ARBA00003283"/>
    </source>
</evidence>
<evidence type="ECO:0000256" key="5">
    <source>
        <dbReference type="ARBA" id="ARBA00023172"/>
    </source>
</evidence>
<keyword evidence="4 6" id="KW-0238">DNA-binding</keyword>
<dbReference type="SUPFAM" id="SSF56349">
    <property type="entry name" value="DNA breaking-rejoining enzymes"/>
    <property type="match status" value="1"/>
</dbReference>
<feature type="domain" description="Core-binding (CB)" evidence="8">
    <location>
        <begin position="63"/>
        <end position="146"/>
    </location>
</feature>
<dbReference type="GO" id="GO:0003677">
    <property type="term" value="F:DNA binding"/>
    <property type="evidence" value="ECO:0007669"/>
    <property type="project" value="UniProtKB-UniRule"/>
</dbReference>
<accession>A0AAU7PQD2</accession>
<dbReference type="Gene3D" id="1.10.443.10">
    <property type="entry name" value="Intergrase catalytic core"/>
    <property type="match status" value="1"/>
</dbReference>
<dbReference type="InterPro" id="IPR013762">
    <property type="entry name" value="Integrase-like_cat_sf"/>
</dbReference>
<dbReference type="InterPro" id="IPR010998">
    <property type="entry name" value="Integrase_recombinase_N"/>
</dbReference>
<dbReference type="EMBL" id="CP157940">
    <property type="protein sequence ID" value="XBS54609.1"/>
    <property type="molecule type" value="Genomic_DNA"/>
</dbReference>
<dbReference type="InterPro" id="IPR050090">
    <property type="entry name" value="Tyrosine_recombinase_XerCD"/>
</dbReference>
<dbReference type="PROSITE" id="PS51898">
    <property type="entry name" value="TYR_RECOMBINASE"/>
    <property type="match status" value="1"/>
</dbReference>
<gene>
    <name evidence="9" type="ORF">ABFV83_02110</name>
</gene>
<dbReference type="RefSeq" id="WP_349947301.1">
    <property type="nucleotide sequence ID" value="NZ_CP157940.1"/>
</dbReference>
<dbReference type="Pfam" id="PF00589">
    <property type="entry name" value="Phage_integrase"/>
    <property type="match status" value="1"/>
</dbReference>
<dbReference type="InterPro" id="IPR004107">
    <property type="entry name" value="Integrase_SAM-like_N"/>
</dbReference>
<name>A0AAU7PQD2_9FIRM</name>
<organism evidence="9">
    <name type="scientific">Lacrimispora sp. BS-2</name>
    <dbReference type="NCBI Taxonomy" id="3151850"/>
    <lineage>
        <taxon>Bacteria</taxon>
        <taxon>Bacillati</taxon>
        <taxon>Bacillota</taxon>
        <taxon>Clostridia</taxon>
        <taxon>Lachnospirales</taxon>
        <taxon>Lachnospiraceae</taxon>
        <taxon>Lacrimispora</taxon>
    </lineage>
</organism>
<dbReference type="CDD" id="cd01189">
    <property type="entry name" value="INT_ICEBs1_C_like"/>
    <property type="match status" value="1"/>
</dbReference>
<feature type="domain" description="Tyr recombinase" evidence="7">
    <location>
        <begin position="176"/>
        <end position="390"/>
    </location>
</feature>
<dbReference type="GO" id="GO:0015074">
    <property type="term" value="P:DNA integration"/>
    <property type="evidence" value="ECO:0007669"/>
    <property type="project" value="UniProtKB-KW"/>
</dbReference>
<keyword evidence="3" id="KW-0229">DNA integration</keyword>
<evidence type="ECO:0000259" key="7">
    <source>
        <dbReference type="PROSITE" id="PS51898"/>
    </source>
</evidence>
<evidence type="ECO:0000256" key="2">
    <source>
        <dbReference type="ARBA" id="ARBA00008857"/>
    </source>
</evidence>
<dbReference type="PANTHER" id="PTHR30349:SF64">
    <property type="entry name" value="PROPHAGE INTEGRASE INTD-RELATED"/>
    <property type="match status" value="1"/>
</dbReference>
<dbReference type="Gene3D" id="1.10.150.130">
    <property type="match status" value="1"/>
</dbReference>
<evidence type="ECO:0000256" key="6">
    <source>
        <dbReference type="PROSITE-ProRule" id="PRU01248"/>
    </source>
</evidence>
<dbReference type="Pfam" id="PF14659">
    <property type="entry name" value="Phage_int_SAM_3"/>
    <property type="match status" value="1"/>
</dbReference>
<dbReference type="PANTHER" id="PTHR30349">
    <property type="entry name" value="PHAGE INTEGRASE-RELATED"/>
    <property type="match status" value="1"/>
</dbReference>
<evidence type="ECO:0000256" key="3">
    <source>
        <dbReference type="ARBA" id="ARBA00022908"/>
    </source>
</evidence>
<evidence type="ECO:0000256" key="4">
    <source>
        <dbReference type="ARBA" id="ARBA00023125"/>
    </source>
</evidence>
<evidence type="ECO:0000313" key="9">
    <source>
        <dbReference type="EMBL" id="XBS54609.1"/>
    </source>
</evidence>
<dbReference type="GO" id="GO:0006310">
    <property type="term" value="P:DNA recombination"/>
    <property type="evidence" value="ECO:0007669"/>
    <property type="project" value="UniProtKB-KW"/>
</dbReference>